<dbReference type="EMBL" id="LT906453">
    <property type="protein sequence ID" value="SNV17383.1"/>
    <property type="molecule type" value="Genomic_DNA"/>
</dbReference>
<dbReference type="Pfam" id="PF05401">
    <property type="entry name" value="NodS"/>
    <property type="match status" value="1"/>
</dbReference>
<dbReference type="STRING" id="1121387.GCA_000429885_01519"/>
<dbReference type="KEGG" id="dco:SAMEA4475696_0195"/>
<reference evidence="1 2" key="1">
    <citation type="submission" date="2017-06" db="EMBL/GenBank/DDBJ databases">
        <authorList>
            <consortium name="Pathogen Informatics"/>
        </authorList>
    </citation>
    <scope>NUCLEOTIDE SEQUENCE [LARGE SCALE GENOMIC DNA]</scope>
    <source>
        <strain evidence="1 2">NCTC13039</strain>
    </source>
</reference>
<evidence type="ECO:0000313" key="2">
    <source>
        <dbReference type="Proteomes" id="UP000242637"/>
    </source>
</evidence>
<accession>A0A239V7C3</accession>
<proteinExistence type="predicted"/>
<dbReference type="GeneID" id="63458500"/>
<dbReference type="RefSeq" id="WP_028327397.1">
    <property type="nucleotide sequence ID" value="NZ_JAAFNI010000001.1"/>
</dbReference>
<keyword evidence="2" id="KW-1185">Reference proteome</keyword>
<protein>
    <submittedName>
        <fullName evidence="1">Nodulation protein S (NodS)</fullName>
    </submittedName>
</protein>
<dbReference type="GO" id="GO:0008757">
    <property type="term" value="F:S-adenosylmethionine-dependent methyltransferase activity"/>
    <property type="evidence" value="ECO:0007669"/>
    <property type="project" value="InterPro"/>
</dbReference>
<dbReference type="InterPro" id="IPR008715">
    <property type="entry name" value="SAM-MeTfrase_NodS-like"/>
</dbReference>
<dbReference type="GO" id="GO:0009312">
    <property type="term" value="P:oligosaccharide biosynthetic process"/>
    <property type="evidence" value="ECO:0007669"/>
    <property type="project" value="InterPro"/>
</dbReference>
<dbReference type="AlphaFoldDB" id="A0A239V7C3"/>
<dbReference type="Gene3D" id="3.40.50.150">
    <property type="entry name" value="Vaccinia Virus protein VP39"/>
    <property type="match status" value="1"/>
</dbReference>
<sequence>MTITPDFEDVYRNDPDPWDVATSWYERRRTQLILAMLRQERYGLVWDAACGTGHLARELMGRAQRLVCTDIAGRACALTAAQVQQAGDCSTVCVVERSGLPQVPSALGGRVPDLVVLSEVLYYLDAGERAATWEMLDRVCGPCTDIVAVHWAPRPEDSHLSGAAVQRELNAFLGHRGWWRLVTHTDMEFVAVLWSQDAPQSIGR</sequence>
<dbReference type="OrthoDB" id="116799at2"/>
<evidence type="ECO:0000313" key="1">
    <source>
        <dbReference type="EMBL" id="SNV17383.1"/>
    </source>
</evidence>
<dbReference type="Proteomes" id="UP000242637">
    <property type="component" value="Chromosome 1"/>
</dbReference>
<name>A0A239V7C3_9MICO</name>
<dbReference type="SUPFAM" id="SSF53335">
    <property type="entry name" value="S-adenosyl-L-methionine-dependent methyltransferases"/>
    <property type="match status" value="1"/>
</dbReference>
<dbReference type="InterPro" id="IPR029063">
    <property type="entry name" value="SAM-dependent_MTases_sf"/>
</dbReference>
<gene>
    <name evidence="1" type="ORF">SAMEA4475696_00195</name>
</gene>
<organism evidence="1 2">
    <name type="scientific">Dermatophilus congolensis</name>
    <dbReference type="NCBI Taxonomy" id="1863"/>
    <lineage>
        <taxon>Bacteria</taxon>
        <taxon>Bacillati</taxon>
        <taxon>Actinomycetota</taxon>
        <taxon>Actinomycetes</taxon>
        <taxon>Micrococcales</taxon>
        <taxon>Dermatophilaceae</taxon>
        <taxon>Dermatophilus</taxon>
    </lineage>
</organism>